<proteinExistence type="predicted"/>
<dbReference type="Proteomes" id="UP000736164">
    <property type="component" value="Unassembled WGS sequence"/>
</dbReference>
<dbReference type="InterPro" id="IPR042480">
    <property type="entry name" value="DISP3"/>
</dbReference>
<feature type="transmembrane region" description="Helical" evidence="2">
    <location>
        <begin position="719"/>
        <end position="736"/>
    </location>
</feature>
<feature type="region of interest" description="Disordered" evidence="1">
    <location>
        <begin position="941"/>
        <end position="970"/>
    </location>
</feature>
<dbReference type="InterPro" id="IPR053954">
    <property type="entry name" value="DUF7023"/>
</dbReference>
<gene>
    <name evidence="4" type="primary">Disp3</name>
    <name evidence="4" type="ORF">GTO95_0002927</name>
</gene>
<feature type="compositionally biased region" description="Basic and acidic residues" evidence="1">
    <location>
        <begin position="373"/>
        <end position="384"/>
    </location>
</feature>
<organism evidence="4 5">
    <name type="scientific">Atractosteus spatula</name>
    <name type="common">Alligator gar</name>
    <name type="synonym">Lepisosteus spatula</name>
    <dbReference type="NCBI Taxonomy" id="7917"/>
    <lineage>
        <taxon>Eukaryota</taxon>
        <taxon>Metazoa</taxon>
        <taxon>Chordata</taxon>
        <taxon>Craniata</taxon>
        <taxon>Vertebrata</taxon>
        <taxon>Euteleostomi</taxon>
        <taxon>Actinopterygii</taxon>
        <taxon>Neopterygii</taxon>
        <taxon>Holostei</taxon>
        <taxon>Semionotiformes</taxon>
        <taxon>Lepisosteidae</taxon>
        <taxon>Atractosteus</taxon>
    </lineage>
</organism>
<feature type="transmembrane region" description="Helical" evidence="2">
    <location>
        <begin position="1362"/>
        <end position="1384"/>
    </location>
</feature>
<feature type="compositionally biased region" description="Acidic residues" evidence="1">
    <location>
        <begin position="198"/>
        <end position="215"/>
    </location>
</feature>
<feature type="transmembrane region" description="Helical" evidence="2">
    <location>
        <begin position="880"/>
        <end position="902"/>
    </location>
</feature>
<feature type="compositionally biased region" description="Basic and acidic residues" evidence="1">
    <location>
        <begin position="142"/>
        <end position="154"/>
    </location>
</feature>
<feature type="region of interest" description="Disordered" evidence="1">
    <location>
        <begin position="334"/>
        <end position="403"/>
    </location>
</feature>
<dbReference type="PROSITE" id="PS50156">
    <property type="entry name" value="SSD"/>
    <property type="match status" value="1"/>
</dbReference>
<protein>
    <submittedName>
        <fullName evidence="4">DISP3 protein</fullName>
    </submittedName>
</protein>
<feature type="transmembrane region" description="Helical" evidence="2">
    <location>
        <begin position="676"/>
        <end position="699"/>
    </location>
</feature>
<feature type="compositionally biased region" description="Basic and acidic residues" evidence="1">
    <location>
        <begin position="68"/>
        <end position="78"/>
    </location>
</feature>
<dbReference type="SUPFAM" id="SSF82866">
    <property type="entry name" value="Multidrug efflux transporter AcrB transmembrane domain"/>
    <property type="match status" value="2"/>
</dbReference>
<comment type="caution">
    <text evidence="4">The sequence shown here is derived from an EMBL/GenBank/DDBJ whole genome shotgun (WGS) entry which is preliminary data.</text>
</comment>
<keyword evidence="5" id="KW-1185">Reference proteome</keyword>
<feature type="region of interest" description="Disordered" evidence="1">
    <location>
        <begin position="59"/>
        <end position="154"/>
    </location>
</feature>
<feature type="transmembrane region" description="Helical" evidence="2">
    <location>
        <begin position="644"/>
        <end position="664"/>
    </location>
</feature>
<feature type="transmembrane region" description="Helical" evidence="2">
    <location>
        <begin position="1476"/>
        <end position="1497"/>
    </location>
</feature>
<feature type="non-terminal residue" evidence="4">
    <location>
        <position position="1"/>
    </location>
</feature>
<dbReference type="EMBL" id="JAAWVO010057916">
    <property type="protein sequence ID" value="MBN3322038.1"/>
    <property type="molecule type" value="Genomic_DNA"/>
</dbReference>
<reference evidence="4" key="1">
    <citation type="journal article" date="2021" name="Cell">
        <title>Tracing the genetic footprints of vertebrate landing in non-teleost ray-finned fishes.</title>
        <authorList>
            <person name="Bi X."/>
            <person name="Wang K."/>
            <person name="Yang L."/>
            <person name="Pan H."/>
            <person name="Jiang H."/>
            <person name="Wei Q."/>
            <person name="Fang M."/>
            <person name="Yu H."/>
            <person name="Zhu C."/>
            <person name="Cai Y."/>
            <person name="He Y."/>
            <person name="Gan X."/>
            <person name="Zeng H."/>
            <person name="Yu D."/>
            <person name="Zhu Y."/>
            <person name="Jiang H."/>
            <person name="Qiu Q."/>
            <person name="Yang H."/>
            <person name="Zhang Y.E."/>
            <person name="Wang W."/>
            <person name="Zhu M."/>
            <person name="He S."/>
            <person name="Zhang G."/>
        </authorList>
    </citation>
    <scope>NUCLEOTIDE SEQUENCE</scope>
    <source>
        <strain evidence="4">Allg_001</strain>
    </source>
</reference>
<evidence type="ECO:0000256" key="1">
    <source>
        <dbReference type="SAM" id="MobiDB-lite"/>
    </source>
</evidence>
<dbReference type="Gene3D" id="1.20.1640.10">
    <property type="entry name" value="Multidrug efflux transporter AcrB transmembrane domain"/>
    <property type="match status" value="2"/>
</dbReference>
<feature type="transmembrane region" description="Helical" evidence="2">
    <location>
        <begin position="1338"/>
        <end position="1356"/>
    </location>
</feature>
<evidence type="ECO:0000313" key="5">
    <source>
        <dbReference type="Proteomes" id="UP000736164"/>
    </source>
</evidence>
<feature type="non-terminal residue" evidence="4">
    <location>
        <position position="1543"/>
    </location>
</feature>
<dbReference type="GO" id="GO:0005737">
    <property type="term" value="C:cytoplasm"/>
    <property type="evidence" value="ECO:0007669"/>
    <property type="project" value="TreeGrafter"/>
</dbReference>
<dbReference type="PANTHER" id="PTHR46687:SF1">
    <property type="entry name" value="PROTEIN DISPATCHED HOMOLOG 3"/>
    <property type="match status" value="1"/>
</dbReference>
<sequence>MAGSWHQSELNSGALREPVVASSSLHVWAAVWGPPGGPPGAREFLLTLCYTATGDKGTPDLTDCSYLESRDTPDEISRRTQQSSANRPATSCPAVPGEPVRRSGAPLEQSAAEQPAAQTRARARPSPRQERRCAGAETRGPGSEERGARGGRRLTDRLAELESPGPRCRAAPAHLSAPSCTGLAMDSEDDPLMLQSDWPEEEEDEEDEGVEEEEGGSPGTVPARAAGSSSWVWGAVGWVYTCPWACCLVLALGVLLPCALSAFMFLRCPPLDIDLSYSAFEVRGHASSERFDALTLALKAQLGSWGRSRRDVDGYASQALRDLLLQHLQRQRGGAAEGGASAGREVLSGRRDAPAGSGQRVTGFSGELDPEPDPARVKQREAPARRGRLWPPIAPRETDRARRRREMGVPREAYLHEEFVIPSYTQSHAHWRMELVFVAQGEGDPNIFTPERLRTIHAVERRVMEHPQFRQFCWKPPEVLRDPPLGPFSYCSPPSSLLSYLFPTARGGRIYYDGMGPDLADIRGALRLAITHPEFYWYVDESLTAETLRSSLLRSELHFGAPLPSFLSLQDRPDEQRRRFRQFVITYADMLAQQSTSQVKVLYGGTDLFDYEVRRTFHRDMLLALASGACIAALVYILTSFSVFLSFFGLASIGLSCLVALFLYHVGFGVQYLGILNGVAAFVIIGIGVDDVFVFINTFQQAGHLREPGQRMVHTVQTAGRATFLTSFTTAAAYAANTFSQIPAVHDFGLFMALIVSCCWLWVLLMLPAALCLWSRWLSPRETACLRRLHKQLKFNFCQSQHETRLPGPGNATLSYLDDDIPLLSVEAEPGPWEPDTDAPLLTLAAETDAPSSGPTGMGLVSSRLQEVLRSWVAQPAVEWRHVIVGLYVVVLLVSAGFCSLLRPASRAPLLFSPDTNIQALLDLRSNLSLFLEKPHSLPRSARPCAGNSGRHSQSQCQATAGSQTFKPGPPGTTDVATGLLLTVYVSKLQAGAGPPLYRFSLNASVPLPWKPLTPGNGEVPSFQAFGGPHRNFTTRLTVCVAAAGQPRPAGMITSRSCDPSRGWRSEFSFFVASAEQQHSRKLYFAQLRRSPFHSRVCAAPPGCVLSSGPDGPTKGSFYTPVGRDQQGAVSSATSGFNPCENGACGKPAARPLVDTGAMVFVVFGILGVNRTRHTDNHVIGDMGSVVYDPTFDLFREIGHLCRLCKTIGSNSHLVKPGGAQCLPSGSGLSSLLPLLHPECQSLPQPSLLPGQLSHGALGLQDGAVRWVSMAFESTTYKGKSSFQTLSDFLQWESFLQEQLSALPQSSALRRGFQTCEHWKQIFMEILGKLSSLCVQSALYSLLLSLAICIAAVSVFTAHLRLLLPVLLTILGVVCLVVAAMYWAGWEMGAVEAISLSILVGSSVDYCLHLVEGFLLAGESVPPSPSQDPGALRRRRTLAAIDHVGVAIISSAVTTVIATVPLFFCVIAPFAKFGKIVALNTAVSVAFTLSVGAALLATMGPARFSRPPAAVLQAGLAVLGLGAAGVVLRWALGYLGVPAAWSS</sequence>
<keyword evidence="2" id="KW-0812">Transmembrane</keyword>
<feature type="region of interest" description="Disordered" evidence="1">
    <location>
        <begin position="198"/>
        <end position="224"/>
    </location>
</feature>
<keyword evidence="2" id="KW-1133">Transmembrane helix</keyword>
<dbReference type="PANTHER" id="PTHR46687">
    <property type="entry name" value="PROTEIN DISPATCHED HOMOLOG 3"/>
    <property type="match status" value="1"/>
</dbReference>
<name>A0A8J7TG69_ATRSP</name>
<dbReference type="Pfam" id="PF22894">
    <property type="entry name" value="DUF7023"/>
    <property type="match status" value="1"/>
</dbReference>
<feature type="transmembrane region" description="Helical" evidence="2">
    <location>
        <begin position="1509"/>
        <end position="1532"/>
    </location>
</feature>
<feature type="domain" description="SSD" evidence="3">
    <location>
        <begin position="668"/>
        <end position="773"/>
    </location>
</feature>
<keyword evidence="2" id="KW-0472">Membrane</keyword>
<dbReference type="Pfam" id="PF12349">
    <property type="entry name" value="Sterol-sensing"/>
    <property type="match status" value="1"/>
</dbReference>
<feature type="compositionally biased region" description="Polar residues" evidence="1">
    <location>
        <begin position="79"/>
        <end position="89"/>
    </location>
</feature>
<feature type="transmembrane region" description="Helical" evidence="2">
    <location>
        <begin position="1444"/>
        <end position="1470"/>
    </location>
</feature>
<dbReference type="InterPro" id="IPR000731">
    <property type="entry name" value="SSD"/>
</dbReference>
<accession>A0A8J7TG69</accession>
<feature type="transmembrane region" description="Helical" evidence="2">
    <location>
        <begin position="621"/>
        <end position="638"/>
    </location>
</feature>
<evidence type="ECO:0000259" key="3">
    <source>
        <dbReference type="PROSITE" id="PS50156"/>
    </source>
</evidence>
<feature type="compositionally biased region" description="Polar residues" evidence="1">
    <location>
        <begin position="950"/>
        <end position="966"/>
    </location>
</feature>
<dbReference type="InterPro" id="IPR053958">
    <property type="entry name" value="HMGCR/SNAP/NPC1-like_SSD"/>
</dbReference>
<feature type="transmembrane region" description="Helical" evidence="2">
    <location>
        <begin position="748"/>
        <end position="771"/>
    </location>
</feature>
<feature type="compositionally biased region" description="Low complexity" evidence="1">
    <location>
        <begin position="111"/>
        <end position="126"/>
    </location>
</feature>
<evidence type="ECO:0000256" key="2">
    <source>
        <dbReference type="SAM" id="Phobius"/>
    </source>
</evidence>
<evidence type="ECO:0000313" key="4">
    <source>
        <dbReference type="EMBL" id="MBN3322038.1"/>
    </source>
</evidence>